<accession>A0AAN7HII7</accession>
<dbReference type="Pfam" id="PF26200">
    <property type="entry name" value="Rcat_RNF216"/>
    <property type="match status" value="1"/>
</dbReference>
<organism evidence="4 5">
    <name type="scientific">Corynascus novoguineensis</name>
    <dbReference type="NCBI Taxonomy" id="1126955"/>
    <lineage>
        <taxon>Eukaryota</taxon>
        <taxon>Fungi</taxon>
        <taxon>Dikarya</taxon>
        <taxon>Ascomycota</taxon>
        <taxon>Pezizomycotina</taxon>
        <taxon>Sordariomycetes</taxon>
        <taxon>Sordariomycetidae</taxon>
        <taxon>Sordariales</taxon>
        <taxon>Chaetomiaceae</taxon>
        <taxon>Corynascus</taxon>
    </lineage>
</organism>
<evidence type="ECO:0000256" key="2">
    <source>
        <dbReference type="ARBA" id="ARBA00022771"/>
    </source>
</evidence>
<dbReference type="Proteomes" id="UP001303647">
    <property type="component" value="Unassembled WGS sequence"/>
</dbReference>
<comment type="caution">
    <text evidence="4">The sequence shown here is derived from an EMBL/GenBank/DDBJ whole genome shotgun (WGS) entry which is preliminary data.</text>
</comment>
<evidence type="ECO:0008006" key="6">
    <source>
        <dbReference type="Google" id="ProtNLM"/>
    </source>
</evidence>
<sequence length="278" mass="31219">MNSGARGVFHNHHAWCRGCVVAAAETATRNITESSCMPPPCCGDSLLPTKTIFSPEDQATLEEAVQRVQDMSNTRDLVVDRTIIRMAMRCHCLVMRQGGCNHITCICGHDFCIICAGDWPRAPEEHQAPAPLCHPFYGAEDEHVLQIPPKVQARLAEVESRPPAAVGVLFFAHRWSEGELMYVSYRLPMRMPWAFSATTGGGDLLYTLRRHRELTEDERNQGRCDVCGRNFRAFLLQCISCRTLLCLGCRDRLCAERYDWQLVITPALGGVRLQLSEN</sequence>
<dbReference type="InterPro" id="IPR017907">
    <property type="entry name" value="Znf_RING_CS"/>
</dbReference>
<dbReference type="SUPFAM" id="SSF57850">
    <property type="entry name" value="RING/U-box"/>
    <property type="match status" value="1"/>
</dbReference>
<keyword evidence="3" id="KW-0862">Zinc</keyword>
<evidence type="ECO:0000256" key="3">
    <source>
        <dbReference type="ARBA" id="ARBA00022833"/>
    </source>
</evidence>
<evidence type="ECO:0000256" key="1">
    <source>
        <dbReference type="ARBA" id="ARBA00022723"/>
    </source>
</evidence>
<protein>
    <recommendedName>
        <fullName evidence="6">RING-type domain-containing protein</fullName>
    </recommendedName>
</protein>
<dbReference type="PROSITE" id="PS00518">
    <property type="entry name" value="ZF_RING_1"/>
    <property type="match status" value="1"/>
</dbReference>
<dbReference type="AlphaFoldDB" id="A0AAN7HII7"/>
<name>A0AAN7HII7_9PEZI</name>
<evidence type="ECO:0000313" key="4">
    <source>
        <dbReference type="EMBL" id="KAK4246857.1"/>
    </source>
</evidence>
<dbReference type="GO" id="GO:0008270">
    <property type="term" value="F:zinc ion binding"/>
    <property type="evidence" value="ECO:0007669"/>
    <property type="project" value="UniProtKB-KW"/>
</dbReference>
<gene>
    <name evidence="4" type="ORF">C7999DRAFT_41747</name>
</gene>
<proteinExistence type="predicted"/>
<evidence type="ECO:0000313" key="5">
    <source>
        <dbReference type="Proteomes" id="UP001303647"/>
    </source>
</evidence>
<keyword evidence="2" id="KW-0863">Zinc-finger</keyword>
<dbReference type="Gene3D" id="1.20.120.1750">
    <property type="match status" value="1"/>
</dbReference>
<reference evidence="4" key="1">
    <citation type="journal article" date="2023" name="Mol. Phylogenet. Evol.">
        <title>Genome-scale phylogeny and comparative genomics of the fungal order Sordariales.</title>
        <authorList>
            <person name="Hensen N."/>
            <person name="Bonometti L."/>
            <person name="Westerberg I."/>
            <person name="Brannstrom I.O."/>
            <person name="Guillou S."/>
            <person name="Cros-Aarteil S."/>
            <person name="Calhoun S."/>
            <person name="Haridas S."/>
            <person name="Kuo A."/>
            <person name="Mondo S."/>
            <person name="Pangilinan J."/>
            <person name="Riley R."/>
            <person name="LaButti K."/>
            <person name="Andreopoulos B."/>
            <person name="Lipzen A."/>
            <person name="Chen C."/>
            <person name="Yan M."/>
            <person name="Daum C."/>
            <person name="Ng V."/>
            <person name="Clum A."/>
            <person name="Steindorff A."/>
            <person name="Ohm R.A."/>
            <person name="Martin F."/>
            <person name="Silar P."/>
            <person name="Natvig D.O."/>
            <person name="Lalanne C."/>
            <person name="Gautier V."/>
            <person name="Ament-Velasquez S.L."/>
            <person name="Kruys A."/>
            <person name="Hutchinson M.I."/>
            <person name="Powell A.J."/>
            <person name="Barry K."/>
            <person name="Miller A.N."/>
            <person name="Grigoriev I.V."/>
            <person name="Debuchy R."/>
            <person name="Gladieux P."/>
            <person name="Hiltunen Thoren M."/>
            <person name="Johannesson H."/>
        </authorList>
    </citation>
    <scope>NUCLEOTIDE SEQUENCE</scope>
    <source>
        <strain evidence="4">CBS 359.72</strain>
    </source>
</reference>
<keyword evidence="5" id="KW-1185">Reference proteome</keyword>
<dbReference type="EMBL" id="MU857665">
    <property type="protein sequence ID" value="KAK4246857.1"/>
    <property type="molecule type" value="Genomic_DNA"/>
</dbReference>
<keyword evidence="1" id="KW-0479">Metal-binding</keyword>
<reference evidence="4" key="2">
    <citation type="submission" date="2023-05" db="EMBL/GenBank/DDBJ databases">
        <authorList>
            <consortium name="Lawrence Berkeley National Laboratory"/>
            <person name="Steindorff A."/>
            <person name="Hensen N."/>
            <person name="Bonometti L."/>
            <person name="Westerberg I."/>
            <person name="Brannstrom I.O."/>
            <person name="Guillou S."/>
            <person name="Cros-Aarteil S."/>
            <person name="Calhoun S."/>
            <person name="Haridas S."/>
            <person name="Kuo A."/>
            <person name="Mondo S."/>
            <person name="Pangilinan J."/>
            <person name="Riley R."/>
            <person name="Labutti K."/>
            <person name="Andreopoulos B."/>
            <person name="Lipzen A."/>
            <person name="Chen C."/>
            <person name="Yanf M."/>
            <person name="Daum C."/>
            <person name="Ng V."/>
            <person name="Clum A."/>
            <person name="Ohm R."/>
            <person name="Martin F."/>
            <person name="Silar P."/>
            <person name="Natvig D."/>
            <person name="Lalanne C."/>
            <person name="Gautier V."/>
            <person name="Ament-Velasquez S.L."/>
            <person name="Kruys A."/>
            <person name="Hutchinson M.I."/>
            <person name="Powell A.J."/>
            <person name="Barry K."/>
            <person name="Miller A.N."/>
            <person name="Grigoriev I.V."/>
            <person name="Debuchy R."/>
            <person name="Gladieux P."/>
            <person name="Thoren M.H."/>
            <person name="Johannesson H."/>
        </authorList>
    </citation>
    <scope>NUCLEOTIDE SEQUENCE</scope>
    <source>
        <strain evidence="4">CBS 359.72</strain>
    </source>
</reference>